<feature type="transmembrane region" description="Helical" evidence="1">
    <location>
        <begin position="58"/>
        <end position="80"/>
    </location>
</feature>
<dbReference type="KEGG" id="psyt:DSAG12_00130"/>
<reference evidence="2 3" key="1">
    <citation type="journal article" date="2020" name="Nature">
        <title>Isolation of an archaeon at the prokaryote-eukaryote interface.</title>
        <authorList>
            <person name="Imachi H."/>
            <person name="Nobu M.K."/>
            <person name="Nakahara N."/>
            <person name="Morono Y."/>
            <person name="Ogawara M."/>
            <person name="Takaki Y."/>
            <person name="Takano Y."/>
            <person name="Uematsu K."/>
            <person name="Ikuta T."/>
            <person name="Ito M."/>
            <person name="Matsui Y."/>
            <person name="Miyazaki M."/>
            <person name="Murata K."/>
            <person name="Saito Y."/>
            <person name="Sakai S."/>
            <person name="Song C."/>
            <person name="Tasumi E."/>
            <person name="Yamanaka Y."/>
            <person name="Yamaguchi T."/>
            <person name="Kamagata Y."/>
            <person name="Tamaki H."/>
            <person name="Takai K."/>
        </authorList>
    </citation>
    <scope>NUCLEOTIDE SEQUENCE [LARGE SCALE GENOMIC DNA]</scope>
    <source>
        <strain evidence="2 3">MK-D1</strain>
    </source>
</reference>
<organism evidence="2 3">
    <name type="scientific">Promethearchaeum syntrophicum</name>
    <dbReference type="NCBI Taxonomy" id="2594042"/>
    <lineage>
        <taxon>Archaea</taxon>
        <taxon>Promethearchaeati</taxon>
        <taxon>Promethearchaeota</taxon>
        <taxon>Promethearchaeia</taxon>
        <taxon>Promethearchaeales</taxon>
        <taxon>Promethearchaeaceae</taxon>
        <taxon>Promethearchaeum</taxon>
    </lineage>
</organism>
<keyword evidence="1" id="KW-0812">Transmembrane</keyword>
<keyword evidence="3" id="KW-1185">Reference proteome</keyword>
<dbReference type="Proteomes" id="UP000321408">
    <property type="component" value="Chromosome"/>
</dbReference>
<dbReference type="EMBL" id="CP042905">
    <property type="protein sequence ID" value="QEE14318.1"/>
    <property type="molecule type" value="Genomic_DNA"/>
</dbReference>
<gene>
    <name evidence="2" type="ORF">DSAG12_00130</name>
</gene>
<evidence type="ECO:0000256" key="1">
    <source>
        <dbReference type="SAM" id="Phobius"/>
    </source>
</evidence>
<feature type="transmembrane region" description="Helical" evidence="1">
    <location>
        <begin position="182"/>
        <end position="199"/>
    </location>
</feature>
<feature type="transmembrane region" description="Helical" evidence="1">
    <location>
        <begin position="144"/>
        <end position="161"/>
    </location>
</feature>
<reference evidence="2 3" key="2">
    <citation type="journal article" date="2024" name="Int. J. Syst. Evol. Microbiol.">
        <title>Promethearchaeum syntrophicum gen. nov., sp. nov., an anaerobic, obligately syntrophic archaeon, the first isolate of the lineage 'Asgard' archaea, and proposal of the new archaeal phylum Promethearchaeota phyl. nov. and kingdom Promethearchaeati regn. nov.</title>
        <authorList>
            <person name="Imachi H."/>
            <person name="Nobu M.K."/>
            <person name="Kato S."/>
            <person name="Takaki Y."/>
            <person name="Miyazaki M."/>
            <person name="Miyata M."/>
            <person name="Ogawara M."/>
            <person name="Saito Y."/>
            <person name="Sakai S."/>
            <person name="Tahara Y.O."/>
            <person name="Takano Y."/>
            <person name="Tasumi E."/>
            <person name="Uematsu K."/>
            <person name="Yoshimura T."/>
            <person name="Itoh T."/>
            <person name="Ohkuma M."/>
            <person name="Takai K."/>
        </authorList>
    </citation>
    <scope>NUCLEOTIDE SEQUENCE [LARGE SCALE GENOMIC DNA]</scope>
    <source>
        <strain evidence="2 3">MK-D1</strain>
    </source>
</reference>
<protein>
    <recommendedName>
        <fullName evidence="4">Cytochrome b561 bacterial/Ni-hydrogenase domain-containing protein</fullName>
    </recommendedName>
</protein>
<dbReference type="GeneID" id="41328136"/>
<evidence type="ECO:0000313" key="2">
    <source>
        <dbReference type="EMBL" id="QEE14318.1"/>
    </source>
</evidence>
<feature type="transmembrane region" description="Helical" evidence="1">
    <location>
        <begin position="7"/>
        <end position="25"/>
    </location>
</feature>
<name>A0A5B9D5C7_9ARCH</name>
<keyword evidence="1" id="KW-1133">Transmembrane helix</keyword>
<proteinExistence type="predicted"/>
<accession>A0A5B9D5C7</accession>
<evidence type="ECO:0000313" key="3">
    <source>
        <dbReference type="Proteomes" id="UP000321408"/>
    </source>
</evidence>
<sequence length="201" mass="23397">MKNITKYQFVLVGFLIIFSVFAFAINSQSIIQYTTQEDEDEDEDDDDGDDDGDDLSKALGLTAIILFGVVVSKALIFFIFKFTRKLDDTKESNITFKKNMKTFFMKTRKPLQWIHYIAGSTALILLFIHGFLLRTKSLSRTIQGILTAIILTFYVFSGIIAKFRLFKESKNFKKWINKIHRNFPFLIFIIIFHLIHLVLED</sequence>
<evidence type="ECO:0008006" key="4">
    <source>
        <dbReference type="Google" id="ProtNLM"/>
    </source>
</evidence>
<dbReference type="RefSeq" id="WP_147661277.1">
    <property type="nucleotide sequence ID" value="NZ_CP042905.2"/>
</dbReference>
<feature type="transmembrane region" description="Helical" evidence="1">
    <location>
        <begin position="113"/>
        <end position="132"/>
    </location>
</feature>
<dbReference type="AlphaFoldDB" id="A0A5B9D5C7"/>
<keyword evidence="1" id="KW-0472">Membrane</keyword>